<keyword evidence="3" id="KW-0732">Signal</keyword>
<gene>
    <name evidence="4" type="primary">RIF</name>
    <name evidence="4" type="ORF">PRCDC_0004700</name>
</gene>
<keyword evidence="5" id="KW-1185">Reference proteome</keyword>
<keyword evidence="1" id="KW-0175">Coiled coil</keyword>
<name>A0A060RNM1_PLARE</name>
<feature type="coiled-coil region" evidence="1">
    <location>
        <begin position="76"/>
        <end position="103"/>
    </location>
</feature>
<feature type="transmembrane region" description="Helical" evidence="2">
    <location>
        <begin position="361"/>
        <end position="379"/>
    </location>
</feature>
<keyword evidence="2" id="KW-1133">Transmembrane helix</keyword>
<evidence type="ECO:0000256" key="2">
    <source>
        <dbReference type="SAM" id="Phobius"/>
    </source>
</evidence>
<evidence type="ECO:0000313" key="4">
    <source>
        <dbReference type="EMBL" id="CDO62671.1"/>
    </source>
</evidence>
<keyword evidence="2" id="KW-0812">Transmembrane</keyword>
<reference evidence="4" key="1">
    <citation type="submission" date="2014-01" db="EMBL/GenBank/DDBJ databases">
        <authorList>
            <person name="Aslett M."/>
        </authorList>
    </citation>
    <scope>NUCLEOTIDE SEQUENCE</scope>
    <source>
        <strain evidence="4">CDC</strain>
    </source>
</reference>
<dbReference type="PhylomeDB" id="A0A060RNM1"/>
<dbReference type="AlphaFoldDB" id="A0A060RNM1"/>
<dbReference type="VEuPathDB" id="PlasmoDB:PRCDC_0004700"/>
<proteinExistence type="predicted"/>
<keyword evidence="2" id="KW-0472">Membrane</keyword>
<dbReference type="EMBL" id="HG810765">
    <property type="protein sequence ID" value="CDO62671.1"/>
    <property type="molecule type" value="Genomic_DNA"/>
</dbReference>
<dbReference type="Pfam" id="PF02009">
    <property type="entry name" value="RIFIN"/>
    <property type="match status" value="1"/>
</dbReference>
<organism evidence="4 5">
    <name type="scientific">Plasmodium reichenowi</name>
    <dbReference type="NCBI Taxonomy" id="5854"/>
    <lineage>
        <taxon>Eukaryota</taxon>
        <taxon>Sar</taxon>
        <taxon>Alveolata</taxon>
        <taxon>Apicomplexa</taxon>
        <taxon>Aconoidasida</taxon>
        <taxon>Haemosporida</taxon>
        <taxon>Plasmodiidae</taxon>
        <taxon>Plasmodium</taxon>
        <taxon>Plasmodium (Laverania)</taxon>
    </lineage>
</organism>
<feature type="signal peptide" evidence="3">
    <location>
        <begin position="1"/>
        <end position="27"/>
    </location>
</feature>
<dbReference type="Proteomes" id="UP000027581">
    <property type="component" value="Unassembled WGS sequence"/>
</dbReference>
<protein>
    <submittedName>
        <fullName evidence="4">Rifin</fullName>
    </submittedName>
</protein>
<reference evidence="4" key="2">
    <citation type="submission" date="2014-05" db="EMBL/GenBank/DDBJ databases">
        <title>The genome sequences of chimpanzee malaria parasites reveal the path to human adaptation.</title>
        <authorList>
            <person name="Otto T.D."/>
            <person name="Rayner J.C."/>
            <person name="Boehme U."/>
            <person name="Pain A."/>
            <person name="Spottiswoode N."/>
            <person name="Sanders M."/>
            <person name="Quail M."/>
            <person name="Ollomo B."/>
            <person name="Renaud F."/>
            <person name="Thomas A.W."/>
            <person name="Prugnolle F."/>
            <person name="Conway D.J."/>
            <person name="Newbold C."/>
            <person name="Berriman M."/>
        </authorList>
    </citation>
    <scope>NUCLEOTIDE SEQUENCE [LARGE SCALE GENOMIC DNA]</scope>
    <source>
        <strain evidence="4">CDC</strain>
    </source>
</reference>
<evidence type="ECO:0000313" key="5">
    <source>
        <dbReference type="Proteomes" id="UP000027581"/>
    </source>
</evidence>
<sequence length="398" mass="45541">MLLCLFLLNKLLLLLLLLLLSPLLLSCKQIQSNGYISPHIRSITKITTSRTLSEFDKYKSNYDDDPEMKEVMKRYNERTAIRLKEYDERKKEKQKEYKEKSDKVIQEIIVKDKIQKQLTKQFSALEKLTDTDHLFKGKNEKKVATKGKKGSKKTKKTLGHTLSEWNILPNIDMYEWIPFSSKEAKVDCNIKNIKQALTKVGYIGPNKFVTLGSADGKDAVDMDHLFSSIMSSSNALFQKYIDKDGTSNGSSLKKQKGFFSFALYALWEILEHIVFPSVAPFLLGKSDDTNGEEGTKLEKCKCVCTGESTCCTADVVTCACACTDVQKCVCASTNACKCAHESNFFTWLNNILHDWEVFCEGLFAIYIIVSILLILYYVLKYYREIKMEKKSKYMKILK</sequence>
<evidence type="ECO:0000256" key="3">
    <source>
        <dbReference type="SAM" id="SignalP"/>
    </source>
</evidence>
<dbReference type="InterPro" id="IPR006373">
    <property type="entry name" value="VSA_Rifin"/>
</dbReference>
<evidence type="ECO:0000256" key="1">
    <source>
        <dbReference type="SAM" id="Coils"/>
    </source>
</evidence>
<feature type="chain" id="PRO_5001586563" evidence="3">
    <location>
        <begin position="28"/>
        <end position="398"/>
    </location>
</feature>
<accession>A0A060RNM1</accession>
<dbReference type="VEuPathDB" id="PlasmoDB:PRG01_0401700"/>